<evidence type="ECO:0000313" key="2">
    <source>
        <dbReference type="Proteomes" id="UP000295807"/>
    </source>
</evidence>
<keyword evidence="2" id="KW-1185">Reference proteome</keyword>
<gene>
    <name evidence="1" type="ORF">EDD80_102390</name>
</gene>
<reference evidence="1 2" key="1">
    <citation type="submission" date="2019-03" db="EMBL/GenBank/DDBJ databases">
        <title>Genomic Encyclopedia of Type Strains, Phase IV (KMG-IV): sequencing the most valuable type-strain genomes for metagenomic binning, comparative biology and taxonomic classification.</title>
        <authorList>
            <person name="Goeker M."/>
        </authorList>
    </citation>
    <scope>NUCLEOTIDE SEQUENCE [LARGE SCALE GENOMIC DNA]</scope>
    <source>
        <strain evidence="1 2">DSM 21100</strain>
    </source>
</reference>
<evidence type="ECO:0000313" key="1">
    <source>
        <dbReference type="EMBL" id="TCS89196.1"/>
    </source>
</evidence>
<name>A0A4R3KWT2_9SPHI</name>
<dbReference type="RefSeq" id="WP_132128281.1">
    <property type="nucleotide sequence ID" value="NZ_CP042432.1"/>
</dbReference>
<dbReference type="Proteomes" id="UP000295807">
    <property type="component" value="Unassembled WGS sequence"/>
</dbReference>
<organism evidence="1 2">
    <name type="scientific">Anseongella ginsenosidimutans</name>
    <dbReference type="NCBI Taxonomy" id="496056"/>
    <lineage>
        <taxon>Bacteria</taxon>
        <taxon>Pseudomonadati</taxon>
        <taxon>Bacteroidota</taxon>
        <taxon>Sphingobacteriia</taxon>
        <taxon>Sphingobacteriales</taxon>
        <taxon>Sphingobacteriaceae</taxon>
        <taxon>Anseongella</taxon>
    </lineage>
</organism>
<sequence>MLYPINPAAPVLENSPANAPGANHSYANKALSKKSLELQFTEQEAVLSWNGKQLIYFQSPVKVAGEEILDWMNKGILSELISLENIEEDEGLPIIAKEASPVYAGKRPAPERSNRSLLLNPQWFSVYFISFSDPLLEEGESAFGEEEPRNILARLLYLFEPGKALADYGNHKIFLRRLRVRPAA</sequence>
<accession>A0A4R3KWT2</accession>
<dbReference type="AlphaFoldDB" id="A0A4R3KWT2"/>
<proteinExistence type="predicted"/>
<dbReference type="EMBL" id="SMAD01000002">
    <property type="protein sequence ID" value="TCS89196.1"/>
    <property type="molecule type" value="Genomic_DNA"/>
</dbReference>
<comment type="caution">
    <text evidence="1">The sequence shown here is derived from an EMBL/GenBank/DDBJ whole genome shotgun (WGS) entry which is preliminary data.</text>
</comment>
<protein>
    <submittedName>
        <fullName evidence="1">Uncharacterized protein</fullName>
    </submittedName>
</protein>